<gene>
    <name evidence="2" type="ORF">ACFSKL_05655</name>
</gene>
<protein>
    <recommendedName>
        <fullName evidence="4">Tetratricopeptide repeat-containing protein</fullName>
    </recommendedName>
</protein>
<evidence type="ECO:0000313" key="2">
    <source>
        <dbReference type="EMBL" id="MFD2034267.1"/>
    </source>
</evidence>
<proteinExistence type="predicted"/>
<organism evidence="2 3">
    <name type="scientific">Belliella marina</name>
    <dbReference type="NCBI Taxonomy" id="1644146"/>
    <lineage>
        <taxon>Bacteria</taxon>
        <taxon>Pseudomonadati</taxon>
        <taxon>Bacteroidota</taxon>
        <taxon>Cytophagia</taxon>
        <taxon>Cytophagales</taxon>
        <taxon>Cyclobacteriaceae</taxon>
        <taxon>Belliella</taxon>
    </lineage>
</organism>
<reference evidence="3" key="1">
    <citation type="journal article" date="2019" name="Int. J. Syst. Evol. Microbiol.">
        <title>The Global Catalogue of Microorganisms (GCM) 10K type strain sequencing project: providing services to taxonomists for standard genome sequencing and annotation.</title>
        <authorList>
            <consortium name="The Broad Institute Genomics Platform"/>
            <consortium name="The Broad Institute Genome Sequencing Center for Infectious Disease"/>
            <person name="Wu L."/>
            <person name="Ma J."/>
        </authorList>
    </citation>
    <scope>NUCLEOTIDE SEQUENCE [LARGE SCALE GENOMIC DNA]</scope>
    <source>
        <strain evidence="3">CGMCC 1.15180</strain>
    </source>
</reference>
<evidence type="ECO:0008006" key="4">
    <source>
        <dbReference type="Google" id="ProtNLM"/>
    </source>
</evidence>
<comment type="caution">
    <text evidence="2">The sequence shown here is derived from an EMBL/GenBank/DDBJ whole genome shotgun (WGS) entry which is preliminary data.</text>
</comment>
<keyword evidence="1" id="KW-0472">Membrane</keyword>
<sequence>MKNNMEELIEKYLNNQLSEEEKSDFENQLEKDPELKADLEFRHQIKIASTLNERKRLKEILHKKSQEARKPRWRSWKMAAALAVLLSLTWIGYWLTSQYSQQNDLFLAHYETFPNLEMPSIRGGSMDRSLSEAFLAYENEDYQIAKDLLLQDYEGSGNMVSKYYAAMAAMELKEYDIAYSLLESIDQNIPDIYKTPRDWYLGLLLLKGKDNENAKSKIEKVAKTEHVLAGKASELFDKIP</sequence>
<dbReference type="RefSeq" id="WP_376884253.1">
    <property type="nucleotide sequence ID" value="NZ_JBHUHR010000015.1"/>
</dbReference>
<evidence type="ECO:0000313" key="3">
    <source>
        <dbReference type="Proteomes" id="UP001597361"/>
    </source>
</evidence>
<keyword evidence="1" id="KW-0812">Transmembrane</keyword>
<dbReference type="Proteomes" id="UP001597361">
    <property type="component" value="Unassembled WGS sequence"/>
</dbReference>
<name>A0ABW4VIV7_9BACT</name>
<accession>A0ABW4VIV7</accession>
<feature type="transmembrane region" description="Helical" evidence="1">
    <location>
        <begin position="78"/>
        <end position="96"/>
    </location>
</feature>
<keyword evidence="1" id="KW-1133">Transmembrane helix</keyword>
<evidence type="ECO:0000256" key="1">
    <source>
        <dbReference type="SAM" id="Phobius"/>
    </source>
</evidence>
<dbReference type="EMBL" id="JBHUHR010000015">
    <property type="protein sequence ID" value="MFD2034267.1"/>
    <property type="molecule type" value="Genomic_DNA"/>
</dbReference>
<keyword evidence="3" id="KW-1185">Reference proteome</keyword>